<dbReference type="PROSITE" id="PS50995">
    <property type="entry name" value="HTH_MARR_2"/>
    <property type="match status" value="1"/>
</dbReference>
<dbReference type="Pfam" id="PF12802">
    <property type="entry name" value="MarR_2"/>
    <property type="match status" value="1"/>
</dbReference>
<dbReference type="Proteomes" id="UP000664109">
    <property type="component" value="Unassembled WGS sequence"/>
</dbReference>
<organism evidence="5 6">
    <name type="scientific">Streptomyces zhihengii</name>
    <dbReference type="NCBI Taxonomy" id="1818004"/>
    <lineage>
        <taxon>Bacteria</taxon>
        <taxon>Bacillati</taxon>
        <taxon>Actinomycetota</taxon>
        <taxon>Actinomycetes</taxon>
        <taxon>Kitasatosporales</taxon>
        <taxon>Streptomycetaceae</taxon>
        <taxon>Streptomyces</taxon>
    </lineage>
</organism>
<keyword evidence="3" id="KW-0804">Transcription</keyword>
<keyword evidence="6" id="KW-1185">Reference proteome</keyword>
<dbReference type="PANTHER" id="PTHR33164">
    <property type="entry name" value="TRANSCRIPTIONAL REGULATOR, MARR FAMILY"/>
    <property type="match status" value="1"/>
</dbReference>
<reference evidence="5 6" key="1">
    <citation type="journal article" date="2016" name="Arch. Microbiol.">
        <title>Streptomyces zhihengii sp. nov., isolated from rhizospheric soil of Psammosilene tunicoides.</title>
        <authorList>
            <person name="Huang M.J."/>
            <person name="Fei J.J."/>
            <person name="Salam N."/>
            <person name="Kim C.J."/>
            <person name="Hozzein W.N."/>
            <person name="Xiao M."/>
            <person name="Huang H.Q."/>
            <person name="Li W.J."/>
        </authorList>
    </citation>
    <scope>NUCLEOTIDE SEQUENCE [LARGE SCALE GENOMIC DNA]</scope>
    <source>
        <strain evidence="5 6">YIM T102</strain>
    </source>
</reference>
<dbReference type="SUPFAM" id="SSF46785">
    <property type="entry name" value="Winged helix' DNA-binding domain"/>
    <property type="match status" value="1"/>
</dbReference>
<dbReference type="InterPro" id="IPR000835">
    <property type="entry name" value="HTH_MarR-typ"/>
</dbReference>
<dbReference type="Gene3D" id="1.10.10.10">
    <property type="entry name" value="Winged helix-like DNA-binding domain superfamily/Winged helix DNA-binding domain"/>
    <property type="match status" value="1"/>
</dbReference>
<accession>A0ABS2UJN8</accession>
<evidence type="ECO:0000313" key="5">
    <source>
        <dbReference type="EMBL" id="MBM9617765.1"/>
    </source>
</evidence>
<comment type="caution">
    <text evidence="5">The sequence shown here is derived from an EMBL/GenBank/DDBJ whole genome shotgun (WGS) entry which is preliminary data.</text>
</comment>
<dbReference type="InterPro" id="IPR036390">
    <property type="entry name" value="WH_DNA-bd_sf"/>
</dbReference>
<sequence>MARRSVELLDLLTRAERLAARRVQSVLAEFDCSVEAWRVLDLLADGEGHHMTALADHAFLPAPTLTKLVDQLVDQNFVFRRIDPADRRRVLAHLTPRGLERRRLLAEAVRADRGAWEPLLAAEDGRRLAVLLDRLASALREEDGVTPPRAERSAGRAR</sequence>
<evidence type="ECO:0000256" key="2">
    <source>
        <dbReference type="ARBA" id="ARBA00023125"/>
    </source>
</evidence>
<dbReference type="InterPro" id="IPR039422">
    <property type="entry name" value="MarR/SlyA-like"/>
</dbReference>
<dbReference type="EMBL" id="JAFEJA010000001">
    <property type="protein sequence ID" value="MBM9617765.1"/>
    <property type="molecule type" value="Genomic_DNA"/>
</dbReference>
<evidence type="ECO:0000256" key="1">
    <source>
        <dbReference type="ARBA" id="ARBA00023015"/>
    </source>
</evidence>
<dbReference type="InterPro" id="IPR036388">
    <property type="entry name" value="WH-like_DNA-bd_sf"/>
</dbReference>
<keyword evidence="2" id="KW-0238">DNA-binding</keyword>
<feature type="domain" description="HTH marR-type" evidence="4">
    <location>
        <begin position="5"/>
        <end position="137"/>
    </location>
</feature>
<dbReference type="SMART" id="SM00347">
    <property type="entry name" value="HTH_MARR"/>
    <property type="match status" value="1"/>
</dbReference>
<evidence type="ECO:0000313" key="6">
    <source>
        <dbReference type="Proteomes" id="UP000664109"/>
    </source>
</evidence>
<gene>
    <name evidence="5" type="ORF">JE024_03235</name>
</gene>
<keyword evidence="1" id="KW-0805">Transcription regulation</keyword>
<dbReference type="RefSeq" id="WP_205372107.1">
    <property type="nucleotide sequence ID" value="NZ_JAFEJA010000001.1"/>
</dbReference>
<evidence type="ECO:0000259" key="4">
    <source>
        <dbReference type="PROSITE" id="PS50995"/>
    </source>
</evidence>
<proteinExistence type="predicted"/>
<protein>
    <submittedName>
        <fullName evidence="5">MarR family transcriptional regulator</fullName>
    </submittedName>
</protein>
<evidence type="ECO:0000256" key="3">
    <source>
        <dbReference type="ARBA" id="ARBA00023163"/>
    </source>
</evidence>
<name>A0ABS2UJN8_9ACTN</name>
<dbReference type="PANTHER" id="PTHR33164:SF64">
    <property type="entry name" value="TRANSCRIPTIONAL REGULATOR SLYA"/>
    <property type="match status" value="1"/>
</dbReference>